<accession>A0ABP6YAC1</accession>
<evidence type="ECO:0000313" key="4">
    <source>
        <dbReference type="EMBL" id="GAA3579347.1"/>
    </source>
</evidence>
<name>A0ABP6YAC1_9PSEU</name>
<evidence type="ECO:0000256" key="1">
    <source>
        <dbReference type="ARBA" id="ARBA00004496"/>
    </source>
</evidence>
<dbReference type="Proteomes" id="UP001500689">
    <property type="component" value="Unassembled WGS sequence"/>
</dbReference>
<dbReference type="Gene3D" id="1.10.10.10">
    <property type="entry name" value="Winged helix-like DNA-binding domain superfamily/Winged helix DNA-binding domain"/>
    <property type="match status" value="1"/>
</dbReference>
<dbReference type="EMBL" id="BAAAZN010000023">
    <property type="protein sequence ID" value="GAA3579347.1"/>
    <property type="molecule type" value="Genomic_DNA"/>
</dbReference>
<keyword evidence="5" id="KW-1185">Reference proteome</keyword>
<comment type="caution">
    <text evidence="4">The sequence shown here is derived from an EMBL/GenBank/DDBJ whole genome shotgun (WGS) entry which is preliminary data.</text>
</comment>
<evidence type="ECO:0000256" key="2">
    <source>
        <dbReference type="ARBA" id="ARBA00022490"/>
    </source>
</evidence>
<dbReference type="RefSeq" id="WP_344868077.1">
    <property type="nucleotide sequence ID" value="NZ_BAAAZN010000023.1"/>
</dbReference>
<keyword evidence="2" id="KW-0963">Cytoplasm</keyword>
<evidence type="ECO:0000313" key="5">
    <source>
        <dbReference type="Proteomes" id="UP001500689"/>
    </source>
</evidence>
<dbReference type="PANTHER" id="PTHR33202:SF18">
    <property type="entry name" value="TRANSCRIPTIONAL REGULATOR FURA"/>
    <property type="match status" value="1"/>
</dbReference>
<dbReference type="InterPro" id="IPR036388">
    <property type="entry name" value="WH-like_DNA-bd_sf"/>
</dbReference>
<dbReference type="Pfam" id="PF01475">
    <property type="entry name" value="FUR"/>
    <property type="match status" value="1"/>
</dbReference>
<dbReference type="InterPro" id="IPR002481">
    <property type="entry name" value="FUR"/>
</dbReference>
<keyword evidence="3" id="KW-0479">Metal-binding</keyword>
<reference evidence="5" key="1">
    <citation type="journal article" date="2019" name="Int. J. Syst. Evol. Microbiol.">
        <title>The Global Catalogue of Microorganisms (GCM) 10K type strain sequencing project: providing services to taxonomists for standard genome sequencing and annotation.</title>
        <authorList>
            <consortium name="The Broad Institute Genomics Platform"/>
            <consortium name="The Broad Institute Genome Sequencing Center for Infectious Disease"/>
            <person name="Wu L."/>
            <person name="Ma J."/>
        </authorList>
    </citation>
    <scope>NUCLEOTIDE SEQUENCE [LARGE SCALE GENOMIC DNA]</scope>
    <source>
        <strain evidence="5">JCM 16898</strain>
    </source>
</reference>
<comment type="subcellular location">
    <subcellularLocation>
        <location evidence="1">Cytoplasm</location>
    </subcellularLocation>
</comment>
<evidence type="ECO:0000256" key="3">
    <source>
        <dbReference type="ARBA" id="ARBA00022723"/>
    </source>
</evidence>
<gene>
    <name evidence="4" type="ORF">GCM10022222_75210</name>
</gene>
<dbReference type="PANTHER" id="PTHR33202">
    <property type="entry name" value="ZINC UPTAKE REGULATION PROTEIN"/>
    <property type="match status" value="1"/>
</dbReference>
<sequence length="135" mass="14428">MFTTSAPAAPLDAVAQLRRAGLRVTTARQTVLETLAEHPHCTVAELLPHVRHRLPMASTRAIHDVLTTGVAAGLIRRFDHVGVAQRYEPATLTHRHLLCHHCGRLDAIPGAATDPAEEPISGLCTDCSADGPAHT</sequence>
<protein>
    <submittedName>
        <fullName evidence="4">Fur family transcriptional regulator</fullName>
    </submittedName>
</protein>
<dbReference type="SUPFAM" id="SSF46785">
    <property type="entry name" value="Winged helix' DNA-binding domain"/>
    <property type="match status" value="1"/>
</dbReference>
<dbReference type="InterPro" id="IPR036390">
    <property type="entry name" value="WH_DNA-bd_sf"/>
</dbReference>
<proteinExistence type="predicted"/>
<organism evidence="4 5">
    <name type="scientific">Amycolatopsis ultiminotia</name>
    <dbReference type="NCBI Taxonomy" id="543629"/>
    <lineage>
        <taxon>Bacteria</taxon>
        <taxon>Bacillati</taxon>
        <taxon>Actinomycetota</taxon>
        <taxon>Actinomycetes</taxon>
        <taxon>Pseudonocardiales</taxon>
        <taxon>Pseudonocardiaceae</taxon>
        <taxon>Amycolatopsis</taxon>
    </lineage>
</organism>